<evidence type="ECO:0000256" key="2">
    <source>
        <dbReference type="ARBA" id="ARBA00022729"/>
    </source>
</evidence>
<comment type="subcellular location">
    <subcellularLocation>
        <location evidence="1">Periplasm</location>
    </subcellularLocation>
</comment>
<dbReference type="PANTHER" id="PTHR33376">
    <property type="match status" value="1"/>
</dbReference>
<dbReference type="InterPro" id="IPR018389">
    <property type="entry name" value="DctP_fam"/>
</dbReference>
<evidence type="ECO:0000256" key="3">
    <source>
        <dbReference type="ARBA" id="ARBA00022764"/>
    </source>
</evidence>
<evidence type="ECO:0000313" key="5">
    <source>
        <dbReference type="EMBL" id="SFI79452.1"/>
    </source>
</evidence>
<dbReference type="NCBIfam" id="NF037995">
    <property type="entry name" value="TRAP_S1"/>
    <property type="match status" value="1"/>
</dbReference>
<dbReference type="Proteomes" id="UP000199377">
    <property type="component" value="Unassembled WGS sequence"/>
</dbReference>
<proteinExistence type="predicted"/>
<dbReference type="InterPro" id="IPR038404">
    <property type="entry name" value="TRAP_DctP_sf"/>
</dbReference>
<evidence type="ECO:0000256" key="1">
    <source>
        <dbReference type="ARBA" id="ARBA00004418"/>
    </source>
</evidence>
<accession>A0A1I3L401</accession>
<gene>
    <name evidence="5" type="ORF">SAMN05216258_109200</name>
</gene>
<keyword evidence="2 4" id="KW-0732">Signal</keyword>
<keyword evidence="3" id="KW-0574">Periplasm</keyword>
<sequence>MTRRTTQFAGLAGAAATALASTALPTTASAEELRFAIGWPPNTNTSNSFAVFGETLAAETGGELTAKVYPLSLLNFLESTTGVRDGIADLTTILLPYFLSDFPVSNFGTELAALTDLVVEDGDRVGIVYAGAYMEWAMLNCPECMGEFSKNNSVFLGGGSSTRYHLICNKEVNTLEQLQGARIRAGGAWWARWASAMGATPVSMSINETFEGLNQGVLDCSASSNPELFNFGFIDVAKWVTTGAPGSQFPSATAVINKDVWLDASESEKTALLKAGAALAATITYVYIQESQNGIAEAEKRGIPVKQAGPELMAKSRAHTEADASTAVANYTEKFGLTDGEAKVAKMKELIEKWDGLTKDISDKEALADLYFAEIQSKLDLASYGQ</sequence>
<evidence type="ECO:0000313" key="6">
    <source>
        <dbReference type="Proteomes" id="UP000199377"/>
    </source>
</evidence>
<dbReference type="CDD" id="cd13666">
    <property type="entry name" value="PBP2_TRAP_DctP_like_1"/>
    <property type="match status" value="1"/>
</dbReference>
<dbReference type="GO" id="GO:0042597">
    <property type="term" value="C:periplasmic space"/>
    <property type="evidence" value="ECO:0007669"/>
    <property type="project" value="UniProtKB-SubCell"/>
</dbReference>
<feature type="signal peptide" evidence="4">
    <location>
        <begin position="1"/>
        <end position="30"/>
    </location>
</feature>
<dbReference type="RefSeq" id="WP_092862818.1">
    <property type="nucleotide sequence ID" value="NZ_FOQH01000009.1"/>
</dbReference>
<dbReference type="STRING" id="1114924.SAMN05216258_109200"/>
<dbReference type="Pfam" id="PF03480">
    <property type="entry name" value="DctP"/>
    <property type="match status" value="1"/>
</dbReference>
<organism evidence="5 6">
    <name type="scientific">Albimonas pacifica</name>
    <dbReference type="NCBI Taxonomy" id="1114924"/>
    <lineage>
        <taxon>Bacteria</taxon>
        <taxon>Pseudomonadati</taxon>
        <taxon>Pseudomonadota</taxon>
        <taxon>Alphaproteobacteria</taxon>
        <taxon>Rhodobacterales</taxon>
        <taxon>Paracoccaceae</taxon>
        <taxon>Albimonas</taxon>
    </lineage>
</organism>
<dbReference type="PANTHER" id="PTHR33376:SF5">
    <property type="entry name" value="EXTRACYTOPLASMIC SOLUTE RECEPTOR PROTEIN"/>
    <property type="match status" value="1"/>
</dbReference>
<evidence type="ECO:0000256" key="4">
    <source>
        <dbReference type="SAM" id="SignalP"/>
    </source>
</evidence>
<feature type="chain" id="PRO_5011578170" evidence="4">
    <location>
        <begin position="31"/>
        <end position="386"/>
    </location>
</feature>
<dbReference type="Gene3D" id="3.40.190.170">
    <property type="entry name" value="Bacterial extracellular solute-binding protein, family 7"/>
    <property type="match status" value="1"/>
</dbReference>
<dbReference type="OrthoDB" id="7239472at2"/>
<reference evidence="5 6" key="1">
    <citation type="submission" date="2016-10" db="EMBL/GenBank/DDBJ databases">
        <authorList>
            <person name="de Groot N.N."/>
        </authorList>
    </citation>
    <scope>NUCLEOTIDE SEQUENCE [LARGE SCALE GENOMIC DNA]</scope>
    <source>
        <strain evidence="5 6">CGMCC 1.11030</strain>
    </source>
</reference>
<dbReference type="GO" id="GO:0055085">
    <property type="term" value="P:transmembrane transport"/>
    <property type="evidence" value="ECO:0007669"/>
    <property type="project" value="InterPro"/>
</dbReference>
<keyword evidence="6" id="KW-1185">Reference proteome</keyword>
<name>A0A1I3L401_9RHOB</name>
<dbReference type="AlphaFoldDB" id="A0A1I3L401"/>
<protein>
    <submittedName>
        <fullName evidence="5">TRAP-type C4-dicarboxylate transport system, substrate-binding protein</fullName>
    </submittedName>
</protein>
<dbReference type="EMBL" id="FOQH01000009">
    <property type="protein sequence ID" value="SFI79452.1"/>
    <property type="molecule type" value="Genomic_DNA"/>
</dbReference>